<dbReference type="Proteomes" id="UP000494040">
    <property type="component" value="Unassembled WGS sequence"/>
</dbReference>
<dbReference type="RefSeq" id="XP_024083728.1">
    <property type="nucleotide sequence ID" value="XM_024227960.1"/>
</dbReference>
<evidence type="ECO:0000313" key="2">
    <source>
        <dbReference type="Proteomes" id="UP000494040"/>
    </source>
</evidence>
<proteinExistence type="predicted"/>
<protein>
    <submittedName>
        <fullName evidence="1">Uncharacterized protein</fullName>
    </submittedName>
</protein>
<name>A0A8I6TMF9_CIMLE</name>
<dbReference type="KEGG" id="clec:112127273"/>
<evidence type="ECO:0000313" key="1">
    <source>
        <dbReference type="EnsemblMetazoa" id="XP_024083728.1"/>
    </source>
</evidence>
<organism evidence="1 2">
    <name type="scientific">Cimex lectularius</name>
    <name type="common">Bed bug</name>
    <name type="synonym">Acanthia lectularia</name>
    <dbReference type="NCBI Taxonomy" id="79782"/>
    <lineage>
        <taxon>Eukaryota</taxon>
        <taxon>Metazoa</taxon>
        <taxon>Ecdysozoa</taxon>
        <taxon>Arthropoda</taxon>
        <taxon>Hexapoda</taxon>
        <taxon>Insecta</taxon>
        <taxon>Pterygota</taxon>
        <taxon>Neoptera</taxon>
        <taxon>Paraneoptera</taxon>
        <taxon>Hemiptera</taxon>
        <taxon>Heteroptera</taxon>
        <taxon>Panheteroptera</taxon>
        <taxon>Cimicomorpha</taxon>
        <taxon>Cimicidae</taxon>
        <taxon>Cimex</taxon>
    </lineage>
</organism>
<dbReference type="EnsemblMetazoa" id="XM_024227960.1">
    <property type="protein sequence ID" value="XP_024083728.1"/>
    <property type="gene ID" value="LOC112127273"/>
</dbReference>
<keyword evidence="2" id="KW-1185">Reference proteome</keyword>
<dbReference type="AlphaFoldDB" id="A0A8I6TMF9"/>
<dbReference type="GeneID" id="112127273"/>
<reference evidence="1" key="1">
    <citation type="submission" date="2022-01" db="UniProtKB">
        <authorList>
            <consortium name="EnsemblMetazoa"/>
        </authorList>
    </citation>
    <scope>IDENTIFICATION</scope>
</reference>
<sequence length="113" mass="12484">MSTRKRGHGINGREGTFFNYDSGLQTGFSSSKTDHCLIASMMVMEARDPRGASFRLTRETPVVAVCRARQHGPAEARYNHGRYQAPPIDCGHHGTTYSNDHVSVLQGYVLITS</sequence>
<accession>A0A8I6TMF9</accession>